<dbReference type="Proteomes" id="UP000030680">
    <property type="component" value="Unassembled WGS sequence"/>
</dbReference>
<dbReference type="RefSeq" id="XP_005705367.1">
    <property type="nucleotide sequence ID" value="XM_005705310.1"/>
</dbReference>
<keyword evidence="2" id="KW-0255">Endonuclease</keyword>
<dbReference type="AlphaFoldDB" id="M2XFR0"/>
<dbReference type="PANTHER" id="PTHR33427">
    <property type="entry name" value="HNH ENDONUCLEASE"/>
    <property type="match status" value="1"/>
</dbReference>
<dbReference type="InterPro" id="IPR002711">
    <property type="entry name" value="HNH"/>
</dbReference>
<accession>M2XFR0</accession>
<dbReference type="Pfam" id="PF01844">
    <property type="entry name" value="HNH"/>
    <property type="match status" value="1"/>
</dbReference>
<feature type="domain" description="HNH" evidence="1">
    <location>
        <begin position="106"/>
        <end position="139"/>
    </location>
</feature>
<name>M2XFR0_GALSU</name>
<dbReference type="GO" id="GO:0008270">
    <property type="term" value="F:zinc ion binding"/>
    <property type="evidence" value="ECO:0007669"/>
    <property type="project" value="InterPro"/>
</dbReference>
<keyword evidence="3" id="KW-1185">Reference proteome</keyword>
<keyword evidence="2" id="KW-0540">Nuclease</keyword>
<dbReference type="GO" id="GO:0004519">
    <property type="term" value="F:endonuclease activity"/>
    <property type="evidence" value="ECO:0007669"/>
    <property type="project" value="UniProtKB-KW"/>
</dbReference>
<dbReference type="CDD" id="cd00085">
    <property type="entry name" value="HNHc"/>
    <property type="match status" value="1"/>
</dbReference>
<dbReference type="GO" id="GO:0003676">
    <property type="term" value="F:nucleic acid binding"/>
    <property type="evidence" value="ECO:0007669"/>
    <property type="project" value="InterPro"/>
</dbReference>
<evidence type="ECO:0000313" key="2">
    <source>
        <dbReference type="EMBL" id="EME28847.1"/>
    </source>
</evidence>
<dbReference type="eggNOG" id="ENOG502RXY4">
    <property type="taxonomic scope" value="Eukaryota"/>
</dbReference>
<evidence type="ECO:0000259" key="1">
    <source>
        <dbReference type="Pfam" id="PF01844"/>
    </source>
</evidence>
<dbReference type="EMBL" id="KB454515">
    <property type="protein sequence ID" value="EME28847.1"/>
    <property type="molecule type" value="Genomic_DNA"/>
</dbReference>
<reference evidence="3" key="1">
    <citation type="journal article" date="2013" name="Science">
        <title>Gene transfer from bacteria and archaea facilitated evolution of an extremophilic eukaryote.</title>
        <authorList>
            <person name="Schonknecht G."/>
            <person name="Chen W.H."/>
            <person name="Ternes C.M."/>
            <person name="Barbier G.G."/>
            <person name="Shrestha R.P."/>
            <person name="Stanke M."/>
            <person name="Brautigam A."/>
            <person name="Baker B.J."/>
            <person name="Banfield J.F."/>
            <person name="Garavito R.M."/>
            <person name="Carr K."/>
            <person name="Wilkerson C."/>
            <person name="Rensing S.A."/>
            <person name="Gagneul D."/>
            <person name="Dickenson N.E."/>
            <person name="Oesterhelt C."/>
            <person name="Lercher M.J."/>
            <person name="Weber A.P."/>
        </authorList>
    </citation>
    <scope>NUCLEOTIDE SEQUENCE [LARGE SCALE GENOMIC DNA]</scope>
    <source>
        <strain evidence="3">074W</strain>
    </source>
</reference>
<protein>
    <submittedName>
        <fullName evidence="2">Endonuclease isoform 1</fullName>
    </submittedName>
</protein>
<dbReference type="GeneID" id="17087691"/>
<dbReference type="Gene3D" id="1.10.30.50">
    <property type="match status" value="1"/>
</dbReference>
<gene>
    <name evidence="2" type="ORF">Gasu_37350</name>
</gene>
<keyword evidence="2" id="KW-0378">Hydrolase</keyword>
<evidence type="ECO:0000313" key="3">
    <source>
        <dbReference type="Proteomes" id="UP000030680"/>
    </source>
</evidence>
<proteinExistence type="predicted"/>
<dbReference type="PANTHER" id="PTHR33427:SF1">
    <property type="entry name" value="F6A14.21 PROTEIN"/>
    <property type="match status" value="1"/>
</dbReference>
<sequence length="199" mass="22743">MSQQSDVLPALHSSTEVELNDFGVFVFNEKAFPVSLVSSLQGTKLKSPGIEKKEAKVLKQFQHIDKEACWLKADAVRGRDPSRWRRDLAGNVICKKLRGCRGPFCMDFDHVVPLSKGGESVLDNCQVLQTTANRHKGDRLVEPTTDIKKYYKEISDRRVLPLQRHLDIVEFYVYGDVIRHGRRYYGLPLPTYDSFCPVM</sequence>
<organism evidence="2 3">
    <name type="scientific">Galdieria sulphuraria</name>
    <name type="common">Red alga</name>
    <dbReference type="NCBI Taxonomy" id="130081"/>
    <lineage>
        <taxon>Eukaryota</taxon>
        <taxon>Rhodophyta</taxon>
        <taxon>Bangiophyceae</taxon>
        <taxon>Galdieriales</taxon>
        <taxon>Galdieriaceae</taxon>
        <taxon>Galdieria</taxon>
    </lineage>
</organism>
<dbReference type="OrthoDB" id="1883054at2759"/>
<dbReference type="InterPro" id="IPR003615">
    <property type="entry name" value="HNH_nuc"/>
</dbReference>
<dbReference type="Gramene" id="EME28847">
    <property type="protein sequence ID" value="EME28847"/>
    <property type="gene ID" value="Gasu_37350"/>
</dbReference>